<dbReference type="AlphaFoldDB" id="A0A841GTV3"/>
<gene>
    <name evidence="2" type="ORF">HNQ61_000239</name>
</gene>
<dbReference type="SUPFAM" id="SSF51735">
    <property type="entry name" value="NAD(P)-binding Rossmann-fold domains"/>
    <property type="match status" value="1"/>
</dbReference>
<keyword evidence="3" id="KW-1185">Reference proteome</keyword>
<dbReference type="Gene3D" id="3.40.50.720">
    <property type="entry name" value="NAD(P)-binding Rossmann-like Domain"/>
    <property type="match status" value="1"/>
</dbReference>
<dbReference type="GO" id="GO:0033705">
    <property type="term" value="F:GDP-4-dehydro-6-deoxy-D-mannose reductase activity"/>
    <property type="evidence" value="ECO:0007669"/>
    <property type="project" value="UniProtKB-EC"/>
</dbReference>
<accession>A0A841GTV3</accession>
<name>A0A841GTV3_9BACT</name>
<dbReference type="EMBL" id="JACHIA010000001">
    <property type="protein sequence ID" value="MBB6068628.1"/>
    <property type="molecule type" value="Genomic_DNA"/>
</dbReference>
<feature type="domain" description="NAD(P)-binding" evidence="1">
    <location>
        <begin position="4"/>
        <end position="297"/>
    </location>
</feature>
<dbReference type="InterPro" id="IPR036291">
    <property type="entry name" value="NAD(P)-bd_dom_sf"/>
</dbReference>
<dbReference type="EC" id="1.1.1.281" evidence="2"/>
<evidence type="ECO:0000313" key="2">
    <source>
        <dbReference type="EMBL" id="MBB6068628.1"/>
    </source>
</evidence>
<sequence length="307" mass="32028">MRVLVTGAAGFAGGWLVRALRGRGHAVVAASQDGLAPAALAGEGAEWIELDVTSDDGVRAAVGRARPDVVYHLAGQASVAGAFADPLGTWDVNATGTLRLALALPQGTRLLVVSSAEVYGLVPDDEQPIAEDHPQRPCNPYAASKAAAEIAALQASGVEVVIARSFNHTGPGQDSRFALASFARQIAGMRGAADPVLRVGNLSARRDLLDVRDVVRGYVRLMEAGEPGGVYNVCSGTARSMEDVVRDMIAISGVPARVEVDPERVRPVDIPLLLGRADRLAALGWAPAIPFEQTLRDLLDSFAGTGS</sequence>
<dbReference type="PANTHER" id="PTHR43000">
    <property type="entry name" value="DTDP-D-GLUCOSE 4,6-DEHYDRATASE-RELATED"/>
    <property type="match status" value="1"/>
</dbReference>
<proteinExistence type="predicted"/>
<dbReference type="Pfam" id="PF16363">
    <property type="entry name" value="GDP_Man_Dehyd"/>
    <property type="match status" value="1"/>
</dbReference>
<protein>
    <submittedName>
        <fullName evidence="2">GDP-4-dehydro-6-deoxy-D-mannose reductase</fullName>
        <ecNumber evidence="2">1.1.1.281</ecNumber>
    </submittedName>
</protein>
<organism evidence="2 3">
    <name type="scientific">Longimicrobium terrae</name>
    <dbReference type="NCBI Taxonomy" id="1639882"/>
    <lineage>
        <taxon>Bacteria</taxon>
        <taxon>Pseudomonadati</taxon>
        <taxon>Gemmatimonadota</taxon>
        <taxon>Longimicrobiia</taxon>
        <taxon>Longimicrobiales</taxon>
        <taxon>Longimicrobiaceae</taxon>
        <taxon>Longimicrobium</taxon>
    </lineage>
</organism>
<dbReference type="Gene3D" id="3.90.25.10">
    <property type="entry name" value="UDP-galactose 4-epimerase, domain 1"/>
    <property type="match status" value="1"/>
</dbReference>
<evidence type="ECO:0000313" key="3">
    <source>
        <dbReference type="Proteomes" id="UP000582837"/>
    </source>
</evidence>
<comment type="caution">
    <text evidence="2">The sequence shown here is derived from an EMBL/GenBank/DDBJ whole genome shotgun (WGS) entry which is preliminary data.</text>
</comment>
<keyword evidence="2" id="KW-0560">Oxidoreductase</keyword>
<evidence type="ECO:0000259" key="1">
    <source>
        <dbReference type="Pfam" id="PF16363"/>
    </source>
</evidence>
<reference evidence="2 3" key="1">
    <citation type="submission" date="2020-08" db="EMBL/GenBank/DDBJ databases">
        <title>Genomic Encyclopedia of Type Strains, Phase IV (KMG-IV): sequencing the most valuable type-strain genomes for metagenomic binning, comparative biology and taxonomic classification.</title>
        <authorList>
            <person name="Goeker M."/>
        </authorList>
    </citation>
    <scope>NUCLEOTIDE SEQUENCE [LARGE SCALE GENOMIC DNA]</scope>
    <source>
        <strain evidence="2 3">DSM 29007</strain>
    </source>
</reference>
<dbReference type="RefSeq" id="WP_170030877.1">
    <property type="nucleotide sequence ID" value="NZ_JABDTL010000001.1"/>
</dbReference>
<dbReference type="InterPro" id="IPR016040">
    <property type="entry name" value="NAD(P)-bd_dom"/>
</dbReference>
<dbReference type="Proteomes" id="UP000582837">
    <property type="component" value="Unassembled WGS sequence"/>
</dbReference>